<evidence type="ECO:0000259" key="4">
    <source>
        <dbReference type="Pfam" id="PF00881"/>
    </source>
</evidence>
<dbReference type="InterPro" id="IPR012825">
    <property type="entry name" value="BluB"/>
</dbReference>
<reference evidence="5 6" key="1">
    <citation type="submission" date="2020-07" db="EMBL/GenBank/DDBJ databases">
        <title>Thermoactinomyces phylogeny.</title>
        <authorList>
            <person name="Dunlap C."/>
        </authorList>
    </citation>
    <scope>NUCLEOTIDE SEQUENCE [LARGE SCALE GENOMIC DNA]</scope>
    <source>
        <strain evidence="5 6">AMNI-1</strain>
    </source>
</reference>
<evidence type="ECO:0000256" key="2">
    <source>
        <dbReference type="ARBA" id="ARBA00022643"/>
    </source>
</evidence>
<evidence type="ECO:0000256" key="3">
    <source>
        <dbReference type="ARBA" id="ARBA00023002"/>
    </source>
</evidence>
<keyword evidence="6" id="KW-1185">Reference proteome</keyword>
<dbReference type="EC" id="1.13.11.79" evidence="5"/>
<dbReference type="Gene3D" id="3.40.109.10">
    <property type="entry name" value="NADH Oxidase"/>
    <property type="match status" value="1"/>
</dbReference>
<evidence type="ECO:0000256" key="1">
    <source>
        <dbReference type="ARBA" id="ARBA00022630"/>
    </source>
</evidence>
<keyword evidence="3 5" id="KW-0560">Oxidoreductase</keyword>
<comment type="caution">
    <text evidence="5">The sequence shown here is derived from an EMBL/GenBank/DDBJ whole genome shotgun (WGS) entry which is preliminary data.</text>
</comment>
<organism evidence="5 6">
    <name type="scientific">Thermoactinomyces mirandus</name>
    <dbReference type="NCBI Taxonomy" id="2756294"/>
    <lineage>
        <taxon>Bacteria</taxon>
        <taxon>Bacillati</taxon>
        <taxon>Bacillota</taxon>
        <taxon>Bacilli</taxon>
        <taxon>Bacillales</taxon>
        <taxon>Thermoactinomycetaceae</taxon>
        <taxon>Thermoactinomyces</taxon>
    </lineage>
</organism>
<dbReference type="InterPro" id="IPR050627">
    <property type="entry name" value="Nitroreductase/BluB"/>
</dbReference>
<accession>A0A7W2ATI0</accession>
<protein>
    <submittedName>
        <fullName evidence="5">5,6-dimethylbenzimidazole synthase</fullName>
        <ecNumber evidence="5">1.13.11.79</ecNumber>
    </submittedName>
</protein>
<dbReference type="SUPFAM" id="SSF55469">
    <property type="entry name" value="FMN-dependent nitroreductase-like"/>
    <property type="match status" value="1"/>
</dbReference>
<dbReference type="GO" id="GO:0102919">
    <property type="term" value="F:5,6-dimethylbenzimidazole synthase activity"/>
    <property type="evidence" value="ECO:0007669"/>
    <property type="project" value="UniProtKB-EC"/>
</dbReference>
<dbReference type="Proteomes" id="UP000538292">
    <property type="component" value="Unassembled WGS sequence"/>
</dbReference>
<dbReference type="NCBIfam" id="TIGR02476">
    <property type="entry name" value="BluB"/>
    <property type="match status" value="1"/>
</dbReference>
<gene>
    <name evidence="5" type="primary">bluB</name>
    <name evidence="5" type="ORF">H2C83_15990</name>
</gene>
<dbReference type="EMBL" id="JACEOL010000067">
    <property type="protein sequence ID" value="MBA4603770.1"/>
    <property type="molecule type" value="Genomic_DNA"/>
</dbReference>
<dbReference type="Pfam" id="PF00881">
    <property type="entry name" value="Nitroreductase"/>
    <property type="match status" value="1"/>
</dbReference>
<evidence type="ECO:0000313" key="6">
    <source>
        <dbReference type="Proteomes" id="UP000538292"/>
    </source>
</evidence>
<keyword evidence="2" id="KW-0288">FMN</keyword>
<keyword evidence="1" id="KW-0285">Flavoprotein</keyword>
<dbReference type="InterPro" id="IPR000415">
    <property type="entry name" value="Nitroreductase-like"/>
</dbReference>
<dbReference type="PANTHER" id="PTHR23026">
    <property type="entry name" value="NADPH NITROREDUCTASE"/>
    <property type="match status" value="1"/>
</dbReference>
<evidence type="ECO:0000313" key="5">
    <source>
        <dbReference type="EMBL" id="MBA4603770.1"/>
    </source>
</evidence>
<dbReference type="AlphaFoldDB" id="A0A7W2ATI0"/>
<proteinExistence type="predicted"/>
<dbReference type="RefSeq" id="WP_181742243.1">
    <property type="nucleotide sequence ID" value="NZ_JACEOL010000067.1"/>
</dbReference>
<dbReference type="InterPro" id="IPR029479">
    <property type="entry name" value="Nitroreductase"/>
</dbReference>
<name>A0A7W2ATI0_9BACL</name>
<dbReference type="PANTHER" id="PTHR23026:SF90">
    <property type="entry name" value="IODOTYROSINE DEIODINASE 1"/>
    <property type="match status" value="1"/>
</dbReference>
<sequence>MSETFSKTEQEVIYRVIRARRDIRHFQRNPVPEDALARILEAAHFAPSVGFMQPWNFIFVSSLTLRQQIKNQFIETNKKQLEQISEPERQKLYRELKLEGIMEAPVNLAVTCDRNRDAPFVLGRGPMPETDLFSTCLAIENMWLAARAEGIGIGWISILNREKVGELLKLPVGVRLVAYLCIGYPVEFRTRPLLEEVGWKSRLDLSQMVFENEWGNHMKWSSQE</sequence>
<feature type="domain" description="Nitroreductase" evidence="4">
    <location>
        <begin position="17"/>
        <end position="184"/>
    </location>
</feature>